<dbReference type="Proteomes" id="UP000001887">
    <property type="component" value="Chromosome"/>
</dbReference>
<dbReference type="HOGENOM" id="CLU_1093512_0_0_0"/>
<evidence type="ECO:0000313" key="2">
    <source>
        <dbReference type="Proteomes" id="UP000001887"/>
    </source>
</evidence>
<reference evidence="1 2" key="1">
    <citation type="journal article" date="2009" name="Stand. Genomic Sci.">
        <title>Complete genome sequence of Pirellula staleyi type strain (ATCC 27377).</title>
        <authorList>
            <person name="Clum A."/>
            <person name="Tindall B.J."/>
            <person name="Sikorski J."/>
            <person name="Ivanova N."/>
            <person name="Mavrommatis K."/>
            <person name="Lucas S."/>
            <person name="Glavina del Rio T."/>
            <person name="Nolan M."/>
            <person name="Chen F."/>
            <person name="Tice H."/>
            <person name="Pitluck S."/>
            <person name="Cheng J.F."/>
            <person name="Chertkov O."/>
            <person name="Brettin T."/>
            <person name="Han C."/>
            <person name="Detter J.C."/>
            <person name="Kuske C."/>
            <person name="Bruce D."/>
            <person name="Goodwin L."/>
            <person name="Ovchinikova G."/>
            <person name="Pati A."/>
            <person name="Mikhailova N."/>
            <person name="Chen A."/>
            <person name="Palaniappan K."/>
            <person name="Land M."/>
            <person name="Hauser L."/>
            <person name="Chang Y.J."/>
            <person name="Jeffries C.D."/>
            <person name="Chain P."/>
            <person name="Rohde M."/>
            <person name="Goker M."/>
            <person name="Bristow J."/>
            <person name="Eisen J.A."/>
            <person name="Markowitz V."/>
            <person name="Hugenholtz P."/>
            <person name="Kyrpides N.C."/>
            <person name="Klenk H.P."/>
            <person name="Lapidus A."/>
        </authorList>
    </citation>
    <scope>NUCLEOTIDE SEQUENCE [LARGE SCALE GENOMIC DNA]</scope>
    <source>
        <strain evidence="2">ATCC 27377 / DSM 6068 / ICPB 4128</strain>
    </source>
</reference>
<gene>
    <name evidence="1" type="ordered locus">Psta_1273</name>
</gene>
<proteinExistence type="predicted"/>
<protein>
    <submittedName>
        <fullName evidence="1">Uncharacterized protein</fullName>
    </submittedName>
</protein>
<name>D2QW76_PIRSD</name>
<keyword evidence="2" id="KW-1185">Reference proteome</keyword>
<accession>D2QW76</accession>
<dbReference type="STRING" id="530564.Psta_1273"/>
<dbReference type="EMBL" id="CP001848">
    <property type="protein sequence ID" value="ADB15951.1"/>
    <property type="molecule type" value="Genomic_DNA"/>
</dbReference>
<dbReference type="AlphaFoldDB" id="D2QW76"/>
<sequence length="254" mass="28323">MLWLARANALKHERPAGQLAGLFYCAAVVAIPLRSDKKRNSSGQSCRKIAGASSSCYAAAVWDAELLEAVLRLAASGGAARSSALEPWRARELGHADHWFAAVVVADKLRIATWNRRHAFAAIVVANVVCRRARNDRRALGTVVVAASAWSRARETNRRTATYLGTGKAGHHEQTEDRYCLKESLDRLMKHTCATSIARGWESTAARDWFSLDRRTNNTEQALRYRLPTFKRKWGWKRFPCAAQSLVSTEPLTF</sequence>
<organism evidence="1 2">
    <name type="scientific">Pirellula staleyi (strain ATCC 27377 / DSM 6068 / ICPB 4128)</name>
    <name type="common">Pirella staleyi</name>
    <dbReference type="NCBI Taxonomy" id="530564"/>
    <lineage>
        <taxon>Bacteria</taxon>
        <taxon>Pseudomonadati</taxon>
        <taxon>Planctomycetota</taxon>
        <taxon>Planctomycetia</taxon>
        <taxon>Pirellulales</taxon>
        <taxon>Pirellulaceae</taxon>
        <taxon>Pirellula</taxon>
    </lineage>
</organism>
<evidence type="ECO:0000313" key="1">
    <source>
        <dbReference type="EMBL" id="ADB15951.1"/>
    </source>
</evidence>
<dbReference type="KEGG" id="psl:Psta_1273"/>